<organism evidence="2 3">
    <name type="scientific">Methanooceanicella nereidis</name>
    <dbReference type="NCBI Taxonomy" id="2052831"/>
    <lineage>
        <taxon>Archaea</taxon>
        <taxon>Methanobacteriati</taxon>
        <taxon>Methanobacteriota</taxon>
        <taxon>Stenosarchaea group</taxon>
        <taxon>Methanomicrobia</taxon>
        <taxon>Methanocellales</taxon>
        <taxon>Methanocellaceae</taxon>
        <taxon>Methanooceanicella</taxon>
    </lineage>
</organism>
<comment type="caution">
    <text evidence="2">The sequence shown here is derived from an EMBL/GenBank/DDBJ whole genome shotgun (WGS) entry which is preliminary data.</text>
</comment>
<dbReference type="InterPro" id="IPR005835">
    <property type="entry name" value="NTP_transferase_dom"/>
</dbReference>
<dbReference type="PANTHER" id="PTHR42883">
    <property type="entry name" value="GLUCOSE-1-PHOSPHATE THYMIDYLTRANSFERASE"/>
    <property type="match status" value="1"/>
</dbReference>
<dbReference type="EMBL" id="PGCK01000002">
    <property type="protein sequence ID" value="MCD1294173.1"/>
    <property type="molecule type" value="Genomic_DNA"/>
</dbReference>
<dbReference type="GO" id="GO:0016740">
    <property type="term" value="F:transferase activity"/>
    <property type="evidence" value="ECO:0007669"/>
    <property type="project" value="UniProtKB-KW"/>
</dbReference>
<keyword evidence="3" id="KW-1185">Reference proteome</keyword>
<keyword evidence="2" id="KW-0808">Transferase</keyword>
<evidence type="ECO:0000259" key="1">
    <source>
        <dbReference type="Pfam" id="PF00483"/>
    </source>
</evidence>
<dbReference type="Gene3D" id="2.160.10.10">
    <property type="entry name" value="Hexapeptide repeat proteins"/>
    <property type="match status" value="1"/>
</dbReference>
<dbReference type="SUPFAM" id="SSF53448">
    <property type="entry name" value="Nucleotide-diphospho-sugar transferases"/>
    <property type="match status" value="1"/>
</dbReference>
<accession>A0AAP2RBB2</accession>
<dbReference type="Pfam" id="PF00483">
    <property type="entry name" value="NTP_transferase"/>
    <property type="match status" value="1"/>
</dbReference>
<evidence type="ECO:0000313" key="2">
    <source>
        <dbReference type="EMBL" id="MCD1294173.1"/>
    </source>
</evidence>
<name>A0AAP2RBB2_9EURY</name>
<proteinExistence type="predicted"/>
<reference evidence="2 3" key="1">
    <citation type="submission" date="2017-11" db="EMBL/GenBank/DDBJ databases">
        <title>Isolation and Characterization of Family Methanocellaceae Species from Potential Methane Hydrate Area Offshore Southwestern Taiwan.</title>
        <authorList>
            <person name="Zhang W.-L."/>
            <person name="Chen W.-C."/>
            <person name="Lai M.-C."/>
            <person name="Chen S.-C."/>
        </authorList>
    </citation>
    <scope>NUCLEOTIDE SEQUENCE [LARGE SCALE GENOMIC DNA]</scope>
    <source>
        <strain evidence="2 3">CWC-04</strain>
    </source>
</reference>
<dbReference type="PANTHER" id="PTHR42883:SF2">
    <property type="entry name" value="THYMIDYLYLTRANSFERASE"/>
    <property type="match status" value="1"/>
</dbReference>
<dbReference type="InterPro" id="IPR029044">
    <property type="entry name" value="Nucleotide-diphossugar_trans"/>
</dbReference>
<dbReference type="Proteomes" id="UP001320159">
    <property type="component" value="Unassembled WGS sequence"/>
</dbReference>
<dbReference type="AlphaFoldDB" id="A0AAP2RBB2"/>
<dbReference type="RefSeq" id="WP_230740887.1">
    <property type="nucleotide sequence ID" value="NZ_PGCK01000002.1"/>
</dbReference>
<feature type="domain" description="Nucleotidyl transferase" evidence="1">
    <location>
        <begin position="2"/>
        <end position="240"/>
    </location>
</feature>
<protein>
    <submittedName>
        <fullName evidence="2">Nucleotidyl transferase</fullName>
    </submittedName>
</protein>
<evidence type="ECO:0000313" key="3">
    <source>
        <dbReference type="Proteomes" id="UP001320159"/>
    </source>
</evidence>
<sequence>MKVVIPAAGAGKRLYPHTYTKPKPMVFVAGKPIIGHILDKMVGVDPEEVIVVVGYMKDKIISYIDSNYKDSFDKITYVNQDQQLGLGHSIYVTKEAVEDSPILIVLGDMIFKNGYGEFLKLHECNGKCSGSIGVKNIDNPQHYGIVYLNGDNTIKKMIEKPKNSTSNLGIAGVYFIEDTPALFNALDDIVLNRESQGEIQLTDALQRSIEYGSTYKTFEVSSWYDCGRPQSLLEVNRILLSEKNMSEVAGKNVIMIEPVSIGKNAQVENSIIGPYVSIADGSIVQNSIIQDSIIGVQSEVRYMTLRSSIIGDGVVIHGKSNSLNIGDSSTIEF</sequence>
<gene>
    <name evidence="2" type="ORF">CUJ83_04085</name>
</gene>
<dbReference type="Gene3D" id="3.90.550.10">
    <property type="entry name" value="Spore Coat Polysaccharide Biosynthesis Protein SpsA, Chain A"/>
    <property type="match status" value="1"/>
</dbReference>